<feature type="transmembrane region" description="Helical" evidence="1">
    <location>
        <begin position="104"/>
        <end position="123"/>
    </location>
</feature>
<reference evidence="2 3" key="1">
    <citation type="journal article" date="2017" name="Elife">
        <title>Extensive horizontal gene transfer in cheese-associated bacteria.</title>
        <authorList>
            <person name="Bonham K.S."/>
            <person name="Wolfe B.E."/>
            <person name="Dutton R.J."/>
        </authorList>
    </citation>
    <scope>NUCLEOTIDE SEQUENCE [LARGE SCALE GENOMIC DNA]</scope>
    <source>
        <strain evidence="2 3">962_8</strain>
    </source>
</reference>
<keyword evidence="1" id="KW-1133">Transmembrane helix</keyword>
<evidence type="ECO:0000313" key="2">
    <source>
        <dbReference type="EMBL" id="PCC41427.1"/>
    </source>
</evidence>
<dbReference type="Proteomes" id="UP000218620">
    <property type="component" value="Unassembled WGS sequence"/>
</dbReference>
<feature type="transmembrane region" description="Helical" evidence="1">
    <location>
        <begin position="12"/>
        <end position="32"/>
    </location>
</feature>
<comment type="caution">
    <text evidence="2">The sequence shown here is derived from an EMBL/GenBank/DDBJ whole genome shotgun (WGS) entry which is preliminary data.</text>
</comment>
<protein>
    <submittedName>
        <fullName evidence="2">Uncharacterized protein</fullName>
    </submittedName>
</protein>
<gene>
    <name evidence="2" type="ORF">CIK65_17590</name>
</gene>
<proteinExistence type="predicted"/>
<dbReference type="AlphaFoldDB" id="A0A2A3YQ53"/>
<dbReference type="RefSeq" id="WP_096179043.1">
    <property type="nucleotide sequence ID" value="NZ_NRGQ01000035.1"/>
</dbReference>
<accession>A0A2A3YQ53</accession>
<sequence>MMNSTNPDLRLPVGALIIAGLTMVFMVIWSVAQWPDMTPTIVTREAGGNHGQSTVPRVVTAAAMPTLLAVLAVLLAVAPTLDAKLMRWVITTPQQDRGRGSPRVLGASLVGLSILLSALHVGLVGMHTASGLPIEQIVPVAAGVLGSGEEAPGNSR</sequence>
<feature type="transmembrane region" description="Helical" evidence="1">
    <location>
        <begin position="62"/>
        <end position="83"/>
    </location>
</feature>
<keyword evidence="1" id="KW-0472">Membrane</keyword>
<organism evidence="2 3">
    <name type="scientific">Brevibacterium aurantiacum</name>
    <dbReference type="NCBI Taxonomy" id="273384"/>
    <lineage>
        <taxon>Bacteria</taxon>
        <taxon>Bacillati</taxon>
        <taxon>Actinomycetota</taxon>
        <taxon>Actinomycetes</taxon>
        <taxon>Micrococcales</taxon>
        <taxon>Brevibacteriaceae</taxon>
        <taxon>Brevibacterium</taxon>
    </lineage>
</organism>
<evidence type="ECO:0000256" key="1">
    <source>
        <dbReference type="SAM" id="Phobius"/>
    </source>
</evidence>
<keyword evidence="1" id="KW-0812">Transmembrane</keyword>
<name>A0A2A3YQ53_BREAU</name>
<evidence type="ECO:0000313" key="3">
    <source>
        <dbReference type="Proteomes" id="UP000218620"/>
    </source>
</evidence>
<dbReference type="EMBL" id="NRGQ01000035">
    <property type="protein sequence ID" value="PCC41427.1"/>
    <property type="molecule type" value="Genomic_DNA"/>
</dbReference>